<sequence>MVRKKKLTSERAAEARTGRRVFTLPIPNVIANKKEKEPMIEKTALYVKTESLFDDRTGFVASSFSDQVLVTNKIGEVLKVIFKQGNVARRYGDGGLENDPTRQQIIVYSMVTCQNHLLWYQRTSPNKQKGEFVGDPRLQGRFSVGFGGHKTREDITISREELIFLKDLLPAVEEEIGTVVGLNKGFFSEVEEEIGISREGIKDLTLLGAFYDKRIEDPLLPVQVGWVHTGIAAILDVNPLVINRLVFRASEIAKAWWVPFGKVKQELEERQENWAKGVGPKVETWTEIMIEKFWKDYTSF</sequence>
<gene>
    <name evidence="1" type="ORF">A3E44_01215</name>
</gene>
<dbReference type="AlphaFoldDB" id="A0A1F8AUU3"/>
<proteinExistence type="predicted"/>
<name>A0A1F8AUU3_9BACT</name>
<evidence type="ECO:0000313" key="2">
    <source>
        <dbReference type="Proteomes" id="UP000178603"/>
    </source>
</evidence>
<organism evidence="1 2">
    <name type="scientific">Candidatus Woesebacteria bacterium RIFCSPHIGHO2_12_FULL_41_24</name>
    <dbReference type="NCBI Taxonomy" id="1802510"/>
    <lineage>
        <taxon>Bacteria</taxon>
        <taxon>Candidatus Woeseibacteriota</taxon>
    </lineage>
</organism>
<evidence type="ECO:0000313" key="1">
    <source>
        <dbReference type="EMBL" id="OGM55524.1"/>
    </source>
</evidence>
<accession>A0A1F8AUU3</accession>
<protein>
    <recommendedName>
        <fullName evidence="3">Nudix hydrolase domain-containing protein</fullName>
    </recommendedName>
</protein>
<comment type="caution">
    <text evidence="1">The sequence shown here is derived from an EMBL/GenBank/DDBJ whole genome shotgun (WGS) entry which is preliminary data.</text>
</comment>
<dbReference type="EMBL" id="MGGW01000002">
    <property type="protein sequence ID" value="OGM55524.1"/>
    <property type="molecule type" value="Genomic_DNA"/>
</dbReference>
<dbReference type="Gene3D" id="3.90.79.10">
    <property type="entry name" value="Nucleoside Triphosphate Pyrophosphohydrolase"/>
    <property type="match status" value="1"/>
</dbReference>
<evidence type="ECO:0008006" key="3">
    <source>
        <dbReference type="Google" id="ProtNLM"/>
    </source>
</evidence>
<reference evidence="1 2" key="1">
    <citation type="journal article" date="2016" name="Nat. Commun.">
        <title>Thousands of microbial genomes shed light on interconnected biogeochemical processes in an aquifer system.</title>
        <authorList>
            <person name="Anantharaman K."/>
            <person name="Brown C.T."/>
            <person name="Hug L.A."/>
            <person name="Sharon I."/>
            <person name="Castelle C.J."/>
            <person name="Probst A.J."/>
            <person name="Thomas B.C."/>
            <person name="Singh A."/>
            <person name="Wilkins M.J."/>
            <person name="Karaoz U."/>
            <person name="Brodie E.L."/>
            <person name="Williams K.H."/>
            <person name="Hubbard S.S."/>
            <person name="Banfield J.F."/>
        </authorList>
    </citation>
    <scope>NUCLEOTIDE SEQUENCE [LARGE SCALE GENOMIC DNA]</scope>
</reference>
<dbReference type="Proteomes" id="UP000178603">
    <property type="component" value="Unassembled WGS sequence"/>
</dbReference>